<accession>A0A8E2F9A2</accession>
<gene>
    <name evidence="1" type="ORF">AOQ84DRAFT_419735</name>
</gene>
<reference evidence="1 2" key="1">
    <citation type="journal article" date="2016" name="Nat. Commun.">
        <title>Ectomycorrhizal ecology is imprinted in the genome of the dominant symbiotic fungus Cenococcum geophilum.</title>
        <authorList>
            <consortium name="DOE Joint Genome Institute"/>
            <person name="Peter M."/>
            <person name="Kohler A."/>
            <person name="Ohm R.A."/>
            <person name="Kuo A."/>
            <person name="Krutzmann J."/>
            <person name="Morin E."/>
            <person name="Arend M."/>
            <person name="Barry K.W."/>
            <person name="Binder M."/>
            <person name="Choi C."/>
            <person name="Clum A."/>
            <person name="Copeland A."/>
            <person name="Grisel N."/>
            <person name="Haridas S."/>
            <person name="Kipfer T."/>
            <person name="LaButti K."/>
            <person name="Lindquist E."/>
            <person name="Lipzen A."/>
            <person name="Maire R."/>
            <person name="Meier B."/>
            <person name="Mihaltcheva S."/>
            <person name="Molinier V."/>
            <person name="Murat C."/>
            <person name="Poggeler S."/>
            <person name="Quandt C.A."/>
            <person name="Sperisen C."/>
            <person name="Tritt A."/>
            <person name="Tisserant E."/>
            <person name="Crous P.W."/>
            <person name="Henrissat B."/>
            <person name="Nehls U."/>
            <person name="Egli S."/>
            <person name="Spatafora J.W."/>
            <person name="Grigoriev I.V."/>
            <person name="Martin F.M."/>
        </authorList>
    </citation>
    <scope>NUCLEOTIDE SEQUENCE [LARGE SCALE GENOMIC DNA]</scope>
    <source>
        <strain evidence="1 2">CBS 207.34</strain>
    </source>
</reference>
<name>A0A8E2F9A2_9PEZI</name>
<evidence type="ECO:0000313" key="1">
    <source>
        <dbReference type="EMBL" id="OCL12431.1"/>
    </source>
</evidence>
<proteinExistence type="predicted"/>
<evidence type="ECO:0000313" key="2">
    <source>
        <dbReference type="Proteomes" id="UP000250140"/>
    </source>
</evidence>
<sequence length="176" mass="19991">MLVLGLEPGNEELEVDRLELKLMDIEAVVDVLELALTGELELVEKGFELGTLEFALMGEKLEIDTLELRLVGEEVVVIILELELKLIDRALEVVMLAFKLVDKELEVDALEDTGDDDILLDMVDDGGINEAEVAIVVFHWHRSNLPPPPQYSDGYHRKSCYIQYQGHSLKYKLHRH</sequence>
<dbReference type="AlphaFoldDB" id="A0A8E2F9A2"/>
<dbReference type="EMBL" id="KV748879">
    <property type="protein sequence ID" value="OCL12431.1"/>
    <property type="molecule type" value="Genomic_DNA"/>
</dbReference>
<dbReference type="Proteomes" id="UP000250140">
    <property type="component" value="Unassembled WGS sequence"/>
</dbReference>
<organism evidence="1 2">
    <name type="scientific">Glonium stellatum</name>
    <dbReference type="NCBI Taxonomy" id="574774"/>
    <lineage>
        <taxon>Eukaryota</taxon>
        <taxon>Fungi</taxon>
        <taxon>Dikarya</taxon>
        <taxon>Ascomycota</taxon>
        <taxon>Pezizomycotina</taxon>
        <taxon>Dothideomycetes</taxon>
        <taxon>Pleosporomycetidae</taxon>
        <taxon>Gloniales</taxon>
        <taxon>Gloniaceae</taxon>
        <taxon>Glonium</taxon>
    </lineage>
</organism>
<protein>
    <submittedName>
        <fullName evidence="1">Uncharacterized protein</fullName>
    </submittedName>
</protein>
<keyword evidence="2" id="KW-1185">Reference proteome</keyword>